<dbReference type="Proteomes" id="UP001342314">
    <property type="component" value="Unassembled WGS sequence"/>
</dbReference>
<dbReference type="AlphaFoldDB" id="A0AAV5GU67"/>
<dbReference type="SUPFAM" id="SSF69047">
    <property type="entry name" value="Hypothetical protein YjbJ"/>
    <property type="match status" value="1"/>
</dbReference>
<evidence type="ECO:0000256" key="1">
    <source>
        <dbReference type="SAM" id="MobiDB-lite"/>
    </source>
</evidence>
<evidence type="ECO:0008006" key="4">
    <source>
        <dbReference type="Google" id="ProtNLM"/>
    </source>
</evidence>
<organism evidence="2 3">
    <name type="scientific">Rhodotorula paludigena</name>
    <dbReference type="NCBI Taxonomy" id="86838"/>
    <lineage>
        <taxon>Eukaryota</taxon>
        <taxon>Fungi</taxon>
        <taxon>Dikarya</taxon>
        <taxon>Basidiomycota</taxon>
        <taxon>Pucciniomycotina</taxon>
        <taxon>Microbotryomycetes</taxon>
        <taxon>Sporidiobolales</taxon>
        <taxon>Sporidiobolaceae</taxon>
        <taxon>Rhodotorula</taxon>
    </lineage>
</organism>
<evidence type="ECO:0000313" key="2">
    <source>
        <dbReference type="EMBL" id="GJN92907.1"/>
    </source>
</evidence>
<accession>A0AAV5GU67</accession>
<dbReference type="PANTHER" id="PTHR40460:SF1">
    <property type="entry name" value="CSBD-LIKE DOMAIN-CONTAINING PROTEIN"/>
    <property type="match status" value="1"/>
</dbReference>
<reference evidence="2 3" key="1">
    <citation type="submission" date="2021-12" db="EMBL/GenBank/DDBJ databases">
        <title>High titer production of polyol ester of fatty acids by Rhodotorula paludigena BS15 towards product separation-free biomass refinery.</title>
        <authorList>
            <person name="Mano J."/>
            <person name="Ono H."/>
            <person name="Tanaka T."/>
            <person name="Naito K."/>
            <person name="Sushida H."/>
            <person name="Ike M."/>
            <person name="Tokuyasu K."/>
            <person name="Kitaoka M."/>
        </authorList>
    </citation>
    <scope>NUCLEOTIDE SEQUENCE [LARGE SCALE GENOMIC DNA]</scope>
    <source>
        <strain evidence="2 3">BS15</strain>
    </source>
</reference>
<feature type="compositionally biased region" description="Basic and acidic residues" evidence="1">
    <location>
        <begin position="79"/>
        <end position="94"/>
    </location>
</feature>
<proteinExistence type="predicted"/>
<sequence length="101" mass="10175">MSASNEPSKANANYNSTVGSIKATVGDVTGITSLSQSGNEQRAAGDAEYKLAQAEGYGQGTADRIGGKIDRVVGAATGDKAKEAQGLAQEEKGKAQQAANS</sequence>
<comment type="caution">
    <text evidence="2">The sequence shown here is derived from an EMBL/GenBank/DDBJ whole genome shotgun (WGS) entry which is preliminary data.</text>
</comment>
<dbReference type="EMBL" id="BQKY01000012">
    <property type="protein sequence ID" value="GJN92907.1"/>
    <property type="molecule type" value="Genomic_DNA"/>
</dbReference>
<keyword evidence="3" id="KW-1185">Reference proteome</keyword>
<evidence type="ECO:0000313" key="3">
    <source>
        <dbReference type="Proteomes" id="UP001342314"/>
    </source>
</evidence>
<gene>
    <name evidence="2" type="ORF">Rhopal_005948-T1</name>
</gene>
<dbReference type="PANTHER" id="PTHR40460">
    <property type="entry name" value="CHROMOSOME 1, WHOLE GENOME SHOTGUN SEQUENCE"/>
    <property type="match status" value="1"/>
</dbReference>
<protein>
    <recommendedName>
        <fullName evidence="4">CsbD-like domain-containing protein</fullName>
    </recommendedName>
</protein>
<name>A0AAV5GU67_9BASI</name>
<feature type="region of interest" description="Disordered" evidence="1">
    <location>
        <begin position="77"/>
        <end position="101"/>
    </location>
</feature>
<dbReference type="InterPro" id="IPR036629">
    <property type="entry name" value="YjbJ_sf"/>
</dbReference>